<organism evidence="1 2">
    <name type="scientific">Pelagicoccus enzymogenes</name>
    <dbReference type="NCBI Taxonomy" id="2773457"/>
    <lineage>
        <taxon>Bacteria</taxon>
        <taxon>Pseudomonadati</taxon>
        <taxon>Verrucomicrobiota</taxon>
        <taxon>Opitutia</taxon>
        <taxon>Puniceicoccales</taxon>
        <taxon>Pelagicoccaceae</taxon>
        <taxon>Pelagicoccus</taxon>
    </lineage>
</organism>
<dbReference type="InterPro" id="IPR011013">
    <property type="entry name" value="Gal_mutarotase_sf_dom"/>
</dbReference>
<dbReference type="InterPro" id="IPR008183">
    <property type="entry name" value="Aldose_1/G6P_1-epimerase"/>
</dbReference>
<dbReference type="GO" id="GO:0005975">
    <property type="term" value="P:carbohydrate metabolic process"/>
    <property type="evidence" value="ECO:0007669"/>
    <property type="project" value="InterPro"/>
</dbReference>
<gene>
    <name evidence="1" type="ORF">IEN85_02815</name>
</gene>
<dbReference type="RefSeq" id="WP_191615552.1">
    <property type="nucleotide sequence ID" value="NZ_JACYFG010000006.1"/>
</dbReference>
<evidence type="ECO:0000313" key="1">
    <source>
        <dbReference type="EMBL" id="MBD5778409.1"/>
    </source>
</evidence>
<dbReference type="EMBL" id="JACYFG010000006">
    <property type="protein sequence ID" value="MBD5778409.1"/>
    <property type="molecule type" value="Genomic_DNA"/>
</dbReference>
<proteinExistence type="predicted"/>
<dbReference type="SUPFAM" id="SSF74650">
    <property type="entry name" value="Galactose mutarotase-like"/>
    <property type="match status" value="1"/>
</dbReference>
<dbReference type="Pfam" id="PF01263">
    <property type="entry name" value="Aldose_epim"/>
    <property type="match status" value="1"/>
</dbReference>
<reference evidence="1" key="1">
    <citation type="submission" date="2020-09" db="EMBL/GenBank/DDBJ databases">
        <title>Pelagicoccus enzymogenes sp. nov. with an EPS production, isolated from marine sediment.</title>
        <authorList>
            <person name="Feng X."/>
        </authorList>
    </citation>
    <scope>NUCLEOTIDE SEQUENCE</scope>
    <source>
        <strain evidence="1">NFK12</strain>
    </source>
</reference>
<evidence type="ECO:0000313" key="2">
    <source>
        <dbReference type="Proteomes" id="UP000622317"/>
    </source>
</evidence>
<name>A0A927IG36_9BACT</name>
<comment type="caution">
    <text evidence="1">The sequence shown here is derived from an EMBL/GenBank/DDBJ whole genome shotgun (WGS) entry which is preliminary data.</text>
</comment>
<dbReference type="GO" id="GO:0030246">
    <property type="term" value="F:carbohydrate binding"/>
    <property type="evidence" value="ECO:0007669"/>
    <property type="project" value="InterPro"/>
</dbReference>
<dbReference type="Proteomes" id="UP000622317">
    <property type="component" value="Unassembled WGS sequence"/>
</dbReference>
<accession>A0A927IG36</accession>
<dbReference type="AlphaFoldDB" id="A0A927IG36"/>
<dbReference type="GO" id="GO:0016853">
    <property type="term" value="F:isomerase activity"/>
    <property type="evidence" value="ECO:0007669"/>
    <property type="project" value="InterPro"/>
</dbReference>
<dbReference type="InterPro" id="IPR014718">
    <property type="entry name" value="GH-type_carb-bd"/>
</dbReference>
<keyword evidence="2" id="KW-1185">Reference proteome</keyword>
<sequence length="306" mass="34585">MEEIEYLGETIYRWAVGASTYLAAPRRGARLMNWNLSYADGTFRDIIHWPDIDSIDKLVKARGGNPILFPFSARTYSKGEIQKWVAPSGKTLPMPMHGFARQNAFEITRVDKTGFAAKLVQDKVAKEAYPFDYDFEVIYRFQEKEFSVELRLSNHGKESIPWSAGHHFYFTIPWLDGTTRDDYSLRIPAKKAVRHAPNGSLDPVKGHKKTESIANPSIVDRIHYQLTDSLVECICKQDDSRLKIEIGTQATPNPGYALVTWTESDKSPFFCIEPWMGPPNAPENEIGLHQVGPGETQAFSVTVSVE</sequence>
<protein>
    <submittedName>
        <fullName evidence="1">Aldose epimerase</fullName>
    </submittedName>
</protein>
<dbReference type="Gene3D" id="2.70.98.10">
    <property type="match status" value="1"/>
</dbReference>